<evidence type="ECO:0008006" key="3">
    <source>
        <dbReference type="Google" id="ProtNLM"/>
    </source>
</evidence>
<dbReference type="EMBL" id="JYLA01000001">
    <property type="protein sequence ID" value="KMM86736.1"/>
    <property type="molecule type" value="Genomic_DNA"/>
</dbReference>
<dbReference type="PATRIC" id="fig|47884.3.peg.746"/>
<dbReference type="OrthoDB" id="119238at2"/>
<dbReference type="AlphaFoldDB" id="A0A0J6GPX7"/>
<proteinExistence type="predicted"/>
<organism evidence="1 2">
    <name type="scientific">Pseudomonas taetrolens</name>
    <dbReference type="NCBI Taxonomy" id="47884"/>
    <lineage>
        <taxon>Bacteria</taxon>
        <taxon>Pseudomonadati</taxon>
        <taxon>Pseudomonadota</taxon>
        <taxon>Gammaproteobacteria</taxon>
        <taxon>Pseudomonadales</taxon>
        <taxon>Pseudomonadaceae</taxon>
        <taxon>Pseudomonas</taxon>
    </lineage>
</organism>
<protein>
    <recommendedName>
        <fullName evidence="3">RiboL-PSP-HEPN domain-containing protein</fullName>
    </recommendedName>
</protein>
<accession>A0A0J6GPX7</accession>
<name>A0A0J6GPX7_PSETA</name>
<reference evidence="1 2" key="1">
    <citation type="submission" date="2015-02" db="EMBL/GenBank/DDBJ databases">
        <title>Pseudomonas helleri sp. nov. and Pseudomonas weihenstephanensis sp. nov., isolated from raw cows milk.</title>
        <authorList>
            <person name="von Neubeck M."/>
            <person name="Huptas C."/>
            <person name="Wenning M."/>
            <person name="Scherer S."/>
        </authorList>
    </citation>
    <scope>NUCLEOTIDE SEQUENCE [LARGE SCALE GENOMIC DNA]</scope>
    <source>
        <strain evidence="1 2">DSM 21104</strain>
    </source>
</reference>
<dbReference type="RefSeq" id="WP_048378115.1">
    <property type="nucleotide sequence ID" value="NZ_FNRS01000001.1"/>
</dbReference>
<comment type="caution">
    <text evidence="1">The sequence shown here is derived from an EMBL/GenBank/DDBJ whole genome shotgun (WGS) entry which is preliminary data.</text>
</comment>
<evidence type="ECO:0000313" key="2">
    <source>
        <dbReference type="Proteomes" id="UP000036395"/>
    </source>
</evidence>
<sequence>MSQLTTTARFDCPLCKKEARVTVDVPEVDWCVEPLSDSLSEDDGEMECDKCREFFNIKIQNSPAGCFIELLDHPEVKVDAEEAPFSSDDPQENEWLNNSIPLRPYEIYIDNYHHLGEVLAECPRGEQYVFRQSAAIIQRMIFAETISSMEAYLGDILQLTVLATPKAMQSLAAKDRELSAEKVALSVILDNPNVVSDKIRIYLKGLLYHNLPKVEAIFKIALNINIFPDEDLKVRLLGFVKIRHDVVHRSGKGKDGEEHSFPAAWVMEVMENVRTFIENIERSIADARIE</sequence>
<dbReference type="STRING" id="47884.SAMN04490203_0976"/>
<dbReference type="Proteomes" id="UP000036395">
    <property type="component" value="Unassembled WGS sequence"/>
</dbReference>
<evidence type="ECO:0000313" key="1">
    <source>
        <dbReference type="EMBL" id="KMM86736.1"/>
    </source>
</evidence>
<gene>
    <name evidence="1" type="ORF">TU78_01745</name>
</gene>